<evidence type="ECO:0000313" key="2">
    <source>
        <dbReference type="Proteomes" id="UP001054837"/>
    </source>
</evidence>
<reference evidence="1 2" key="1">
    <citation type="submission" date="2021-06" db="EMBL/GenBank/DDBJ databases">
        <title>Caerostris darwini draft genome.</title>
        <authorList>
            <person name="Kono N."/>
            <person name="Arakawa K."/>
        </authorList>
    </citation>
    <scope>NUCLEOTIDE SEQUENCE [LARGE SCALE GENOMIC DNA]</scope>
</reference>
<name>A0AAV4UXG6_9ARAC</name>
<accession>A0AAV4UXG6</accession>
<sequence>MPRLCYNVIRRIDRFSAVLHVIAISIGNPHNGQIPSEAKPMWWRCAFRQLRPIVSAFQVHRYKYHVVTYTTSSDILKTIGNIFGVNSLELAGGIKTQSWNSGPSPSYLLNWHKRDIEAPIENDDLNSGLNNKCLVRSFRNETVLYLRL</sequence>
<dbReference type="Proteomes" id="UP001054837">
    <property type="component" value="Unassembled WGS sequence"/>
</dbReference>
<keyword evidence="2" id="KW-1185">Reference proteome</keyword>
<dbReference type="EMBL" id="BPLQ01012053">
    <property type="protein sequence ID" value="GIY62134.1"/>
    <property type="molecule type" value="Genomic_DNA"/>
</dbReference>
<proteinExistence type="predicted"/>
<comment type="caution">
    <text evidence="1">The sequence shown here is derived from an EMBL/GenBank/DDBJ whole genome shotgun (WGS) entry which is preliminary data.</text>
</comment>
<evidence type="ECO:0000313" key="1">
    <source>
        <dbReference type="EMBL" id="GIY62134.1"/>
    </source>
</evidence>
<gene>
    <name evidence="1" type="ORF">CDAR_93301</name>
</gene>
<organism evidence="1 2">
    <name type="scientific">Caerostris darwini</name>
    <dbReference type="NCBI Taxonomy" id="1538125"/>
    <lineage>
        <taxon>Eukaryota</taxon>
        <taxon>Metazoa</taxon>
        <taxon>Ecdysozoa</taxon>
        <taxon>Arthropoda</taxon>
        <taxon>Chelicerata</taxon>
        <taxon>Arachnida</taxon>
        <taxon>Araneae</taxon>
        <taxon>Araneomorphae</taxon>
        <taxon>Entelegynae</taxon>
        <taxon>Araneoidea</taxon>
        <taxon>Araneidae</taxon>
        <taxon>Caerostris</taxon>
    </lineage>
</organism>
<dbReference type="AlphaFoldDB" id="A0AAV4UXG6"/>
<protein>
    <submittedName>
        <fullName evidence="1">Uncharacterized protein</fullName>
    </submittedName>
</protein>